<reference evidence="4" key="1">
    <citation type="submission" date="2021-01" db="UniProtKB">
        <authorList>
            <consortium name="EnsemblMetazoa"/>
        </authorList>
    </citation>
    <scope>IDENTIFICATION</scope>
</reference>
<evidence type="ECO:0000259" key="3">
    <source>
        <dbReference type="PROSITE" id="PS51140"/>
    </source>
</evidence>
<keyword evidence="1" id="KW-0833">Ubl conjugation pathway</keyword>
<accession>A0A7M5U424</accession>
<dbReference type="Proteomes" id="UP000594262">
    <property type="component" value="Unplaced"/>
</dbReference>
<evidence type="ECO:0000313" key="4">
    <source>
        <dbReference type="EnsemblMetazoa" id="CLYHEMP005965.1"/>
    </source>
</evidence>
<dbReference type="OrthoDB" id="5985187at2759"/>
<dbReference type="InterPro" id="IPR000569">
    <property type="entry name" value="HECT_dom"/>
</dbReference>
<dbReference type="CDD" id="cd14279">
    <property type="entry name" value="CUE"/>
    <property type="match status" value="1"/>
</dbReference>
<evidence type="ECO:0000313" key="5">
    <source>
        <dbReference type="Proteomes" id="UP000594262"/>
    </source>
</evidence>
<dbReference type="Pfam" id="PF00632">
    <property type="entry name" value="HECT"/>
    <property type="match status" value="1"/>
</dbReference>
<name>A0A7M5U424_9CNID</name>
<dbReference type="GO" id="GO:0043130">
    <property type="term" value="F:ubiquitin binding"/>
    <property type="evidence" value="ECO:0007669"/>
    <property type="project" value="InterPro"/>
</dbReference>
<dbReference type="AlphaFoldDB" id="A0A7M5U424"/>
<feature type="domain" description="CUE" evidence="3">
    <location>
        <begin position="212"/>
        <end position="254"/>
    </location>
</feature>
<evidence type="ECO:0000256" key="2">
    <source>
        <dbReference type="SAM" id="MobiDB-lite"/>
    </source>
</evidence>
<evidence type="ECO:0000256" key="1">
    <source>
        <dbReference type="ARBA" id="ARBA00022786"/>
    </source>
</evidence>
<dbReference type="GO" id="GO:0004842">
    <property type="term" value="F:ubiquitin-protein transferase activity"/>
    <property type="evidence" value="ECO:0007669"/>
    <property type="project" value="InterPro"/>
</dbReference>
<dbReference type="EnsemblMetazoa" id="CLYHEMT005965.1">
    <property type="protein sequence ID" value="CLYHEMP005965.1"/>
    <property type="gene ID" value="CLYHEMG005965"/>
</dbReference>
<dbReference type="SUPFAM" id="SSF56204">
    <property type="entry name" value="Hect, E3 ligase catalytic domain"/>
    <property type="match status" value="1"/>
</dbReference>
<dbReference type="Pfam" id="PF02845">
    <property type="entry name" value="CUE"/>
    <property type="match status" value="1"/>
</dbReference>
<dbReference type="Gene3D" id="1.10.8.10">
    <property type="entry name" value="DNA helicase RuvA subunit, C-terminal domain"/>
    <property type="match status" value="1"/>
</dbReference>
<proteinExistence type="predicted"/>
<dbReference type="PROSITE" id="PS51140">
    <property type="entry name" value="CUE"/>
    <property type="match status" value="1"/>
</dbReference>
<dbReference type="InterPro" id="IPR035983">
    <property type="entry name" value="Hect_E3_ubiquitin_ligase"/>
</dbReference>
<protein>
    <recommendedName>
        <fullName evidence="3">CUE domain-containing protein</fullName>
    </recommendedName>
</protein>
<dbReference type="InterPro" id="IPR003892">
    <property type="entry name" value="CUE"/>
</dbReference>
<keyword evidence="5" id="KW-1185">Reference proteome</keyword>
<feature type="region of interest" description="Disordered" evidence="2">
    <location>
        <begin position="121"/>
        <end position="140"/>
    </location>
</feature>
<dbReference type="SMART" id="SM00546">
    <property type="entry name" value="CUE"/>
    <property type="match status" value="2"/>
</dbReference>
<sequence>MAVIDTLVEEFPALKSQTGAIELWKCTTGGSGLRKLSKIELKTGYSVDNLKSQTKGGIIYIIPLRSEIKVELSSTVGSRKMTSGNTVTVTCEKCQGKVPLADFLQHHSSCSGGVMKQEKADEIDLTDGDPPDDKYVSSGNSKENDMVYLRAILPNTDMYQLEKDLDRLGSAQLVIDEALAKQAFPPIKKIKTDKDMQSTSSAQQAGSSKTLTVAEKLDLLKTMFPQHDEHHIQNLLKENSYDISEACDDIFLSKPIFEKKKFKTLDELILHLEDKLSDNVYRVNVHTQSVYNDLLGFYKSSKFQPDRPLKIILNPAADYGGVLNHCYTLFFEQFRKQCFLQCESGYFLPVYQSSVIVTKLYVKLGTMIAHSISQDGPGFPFFCPSLFYYLVHGSINESIPIGINDIADAKKSYVANKVSNVTNENLEELNEDEDVMEVIGRCGEKGKVTMDNKCRIVQEIIMDEIYGQRKLLYDQIRTGLKINNFADILLHNQGHLNQYFIPNFSETVSMNHFKLENGDEAHKGYFQKFVSTNDQETLRQMLLNVTGKRSLPRTPIQVKFDAEVGDVIHSSTCEEELNLPNVFPNYEQFEIHVKGAIGTGQNPFNAI</sequence>
<organism evidence="4 5">
    <name type="scientific">Clytia hemisphaerica</name>
    <dbReference type="NCBI Taxonomy" id="252671"/>
    <lineage>
        <taxon>Eukaryota</taxon>
        <taxon>Metazoa</taxon>
        <taxon>Cnidaria</taxon>
        <taxon>Hydrozoa</taxon>
        <taxon>Hydroidolina</taxon>
        <taxon>Leptothecata</taxon>
        <taxon>Obeliida</taxon>
        <taxon>Clytiidae</taxon>
        <taxon>Clytia</taxon>
    </lineage>
</organism>